<dbReference type="GO" id="GO:0020037">
    <property type="term" value="F:heme binding"/>
    <property type="evidence" value="ECO:0007669"/>
    <property type="project" value="InterPro"/>
</dbReference>
<evidence type="ECO:0008006" key="6">
    <source>
        <dbReference type="Google" id="ProtNLM"/>
    </source>
</evidence>
<reference evidence="4" key="2">
    <citation type="journal article" date="2023" name="Plants (Basel)">
        <title>Annotation of the Turnera subulata (Passifloraceae) Draft Genome Reveals the S-Locus Evolved after the Divergence of Turneroideae from Passifloroideae in a Stepwise Manner.</title>
        <authorList>
            <person name="Henning P.M."/>
            <person name="Roalson E.H."/>
            <person name="Mir W."/>
            <person name="McCubbin A.G."/>
            <person name="Shore J.S."/>
        </authorList>
    </citation>
    <scope>NUCLEOTIDE SEQUENCE</scope>
    <source>
        <strain evidence="4">F60SS</strain>
    </source>
</reference>
<dbReference type="EMBL" id="JAKUCV010007582">
    <property type="protein sequence ID" value="KAJ4822753.1"/>
    <property type="molecule type" value="Genomic_DNA"/>
</dbReference>
<evidence type="ECO:0000313" key="5">
    <source>
        <dbReference type="Proteomes" id="UP001141552"/>
    </source>
</evidence>
<protein>
    <recommendedName>
        <fullName evidence="6">Cytochrome P450</fullName>
    </recommendedName>
</protein>
<comment type="similarity">
    <text evidence="1">Belongs to the cytochrome P450 family.</text>
</comment>
<evidence type="ECO:0000313" key="4">
    <source>
        <dbReference type="EMBL" id="KAJ4822753.1"/>
    </source>
</evidence>
<dbReference type="Proteomes" id="UP001141552">
    <property type="component" value="Unassembled WGS sequence"/>
</dbReference>
<dbReference type="GO" id="GO:0005506">
    <property type="term" value="F:iron ion binding"/>
    <property type="evidence" value="ECO:0007669"/>
    <property type="project" value="InterPro"/>
</dbReference>
<evidence type="ECO:0000256" key="2">
    <source>
        <dbReference type="ARBA" id="ARBA00022723"/>
    </source>
</evidence>
<evidence type="ECO:0000256" key="1">
    <source>
        <dbReference type="ARBA" id="ARBA00010617"/>
    </source>
</evidence>
<name>A0A9Q0F0G5_9ROSI</name>
<keyword evidence="5" id="KW-1185">Reference proteome</keyword>
<feature type="non-terminal residue" evidence="4">
    <location>
        <position position="1"/>
    </location>
</feature>
<keyword evidence="3" id="KW-0408">Iron</keyword>
<dbReference type="GO" id="GO:0004497">
    <property type="term" value="F:monooxygenase activity"/>
    <property type="evidence" value="ECO:0007669"/>
    <property type="project" value="InterPro"/>
</dbReference>
<accession>A0A9Q0F0G5</accession>
<dbReference type="Gene3D" id="1.10.630.10">
    <property type="entry name" value="Cytochrome P450"/>
    <property type="match status" value="1"/>
</dbReference>
<gene>
    <name evidence="4" type="ORF">Tsubulata_004138</name>
</gene>
<reference evidence="4" key="1">
    <citation type="submission" date="2022-02" db="EMBL/GenBank/DDBJ databases">
        <authorList>
            <person name="Henning P.M."/>
            <person name="McCubbin A.G."/>
            <person name="Shore J.S."/>
        </authorList>
    </citation>
    <scope>NUCLEOTIDE SEQUENCE</scope>
    <source>
        <strain evidence="4">F60SS</strain>
        <tissue evidence="4">Leaves</tissue>
    </source>
</reference>
<comment type="caution">
    <text evidence="4">The sequence shown here is derived from an EMBL/GenBank/DDBJ whole genome shotgun (WGS) entry which is preliminary data.</text>
</comment>
<keyword evidence="2" id="KW-0479">Metal-binding</keyword>
<dbReference type="InterPro" id="IPR036396">
    <property type="entry name" value="Cyt_P450_sf"/>
</dbReference>
<dbReference type="PANTHER" id="PTHR47955:SF18">
    <property type="entry name" value="CYTOCHROME P450 71A1-LIKE"/>
    <property type="match status" value="1"/>
</dbReference>
<dbReference type="PANTHER" id="PTHR47955">
    <property type="entry name" value="CYTOCHROME P450 FAMILY 71 PROTEIN"/>
    <property type="match status" value="1"/>
</dbReference>
<dbReference type="Pfam" id="PF00067">
    <property type="entry name" value="p450"/>
    <property type="match status" value="1"/>
</dbReference>
<dbReference type="AlphaFoldDB" id="A0A9Q0F0G5"/>
<dbReference type="OrthoDB" id="832218at2759"/>
<organism evidence="4 5">
    <name type="scientific">Turnera subulata</name>
    <dbReference type="NCBI Taxonomy" id="218843"/>
    <lineage>
        <taxon>Eukaryota</taxon>
        <taxon>Viridiplantae</taxon>
        <taxon>Streptophyta</taxon>
        <taxon>Embryophyta</taxon>
        <taxon>Tracheophyta</taxon>
        <taxon>Spermatophyta</taxon>
        <taxon>Magnoliopsida</taxon>
        <taxon>eudicotyledons</taxon>
        <taxon>Gunneridae</taxon>
        <taxon>Pentapetalae</taxon>
        <taxon>rosids</taxon>
        <taxon>fabids</taxon>
        <taxon>Malpighiales</taxon>
        <taxon>Passifloraceae</taxon>
        <taxon>Turnera</taxon>
    </lineage>
</organism>
<dbReference type="InterPro" id="IPR001128">
    <property type="entry name" value="Cyt_P450"/>
</dbReference>
<sequence length="273" mass="30572">MLLHFGQAPTLIVSSAEVAEKVTKTHDVAFSSRPQTRAAIAIFFGVDVAFCPYGEYWRQAKKICVLELLSQKRVQAFQLVRKEEIAVMMDKIRLASTNHAAIDLSDMFLTVTNNVLSRSALGRVYETASGDKSFGELSRLAIDLVAQFCFQDLFPYLGWMDVVTGLVATLKTTSRALHDFLDRVIEEHLLSNREDDSDAKDLVDILLRLQRDGGLDIDLTRDSLKAILMILVPKPHKCHVSTSDSLMLSCGTHPSREVLNVILKQHRISKESK</sequence>
<dbReference type="SUPFAM" id="SSF48264">
    <property type="entry name" value="Cytochrome P450"/>
    <property type="match status" value="1"/>
</dbReference>
<dbReference type="GO" id="GO:0016705">
    <property type="term" value="F:oxidoreductase activity, acting on paired donors, with incorporation or reduction of molecular oxygen"/>
    <property type="evidence" value="ECO:0007669"/>
    <property type="project" value="InterPro"/>
</dbReference>
<proteinExistence type="inferred from homology"/>
<evidence type="ECO:0000256" key="3">
    <source>
        <dbReference type="ARBA" id="ARBA00023004"/>
    </source>
</evidence>